<dbReference type="Pfam" id="PF02666">
    <property type="entry name" value="PS_Dcarbxylase"/>
    <property type="match status" value="1"/>
</dbReference>
<evidence type="ECO:0000256" key="11">
    <source>
        <dbReference type="SAM" id="Phobius"/>
    </source>
</evidence>
<gene>
    <name evidence="12" type="ORF">HMPREF2086_00961</name>
</gene>
<evidence type="ECO:0000256" key="3">
    <source>
        <dbReference type="ARBA" id="ARBA00022793"/>
    </source>
</evidence>
<keyword evidence="11" id="KW-1133">Transmembrane helix</keyword>
<keyword evidence="4" id="KW-0443">Lipid metabolism</keyword>
<evidence type="ECO:0000256" key="2">
    <source>
        <dbReference type="ARBA" id="ARBA00022516"/>
    </source>
</evidence>
<dbReference type="AlphaFoldDB" id="V8CBU8"/>
<comment type="caution">
    <text evidence="12">The sequence shown here is derived from an EMBL/GenBank/DDBJ whole genome shotgun (WGS) entry which is preliminary data.</text>
</comment>
<keyword evidence="10" id="KW-0670">Pyruvate</keyword>
<dbReference type="GO" id="GO:0008654">
    <property type="term" value="P:phospholipid biosynthetic process"/>
    <property type="evidence" value="ECO:0007669"/>
    <property type="project" value="UniProtKB-KW"/>
</dbReference>
<feature type="transmembrane region" description="Helical" evidence="11">
    <location>
        <begin position="20"/>
        <end position="47"/>
    </location>
</feature>
<dbReference type="STRING" id="1357400.HMPREF2086_00961"/>
<evidence type="ECO:0000256" key="1">
    <source>
        <dbReference type="ARBA" id="ARBA00022475"/>
    </source>
</evidence>
<sequence>MNNTQIITKESFNGLFALGIWIVFCWFFDFSFGTFIGVLGLLAWIWAYRNPERIALQQGKDIVLAPIDGYISNIEQLDNGVCIHIKVGFFDVGLVRAPTNCKELSISKQAGLLAYFSPLNESLNESLHAKSKNFEIMLLPRIFRHSSFYAPIEYKAGDRIGFMKVGEVKMRVYGNIEMISRIGDKIQAGVSVVGNLR</sequence>
<keyword evidence="2" id="KW-0444">Lipid biosynthesis</keyword>
<dbReference type="HOGENOM" id="CLU_109842_1_0_7"/>
<keyword evidence="1" id="KW-1003">Cell membrane</keyword>
<evidence type="ECO:0000256" key="8">
    <source>
        <dbReference type="ARBA" id="ARBA00023239"/>
    </source>
</evidence>
<dbReference type="InterPro" id="IPR003817">
    <property type="entry name" value="PS_Dcarbxylase"/>
</dbReference>
<dbReference type="PANTHER" id="PTHR35809:SF1">
    <property type="entry name" value="ARCHAETIDYLSERINE DECARBOXYLASE PROENZYME-RELATED"/>
    <property type="match status" value="1"/>
</dbReference>
<dbReference type="eggNOG" id="COG0688">
    <property type="taxonomic scope" value="Bacteria"/>
</dbReference>
<name>V8CBU8_9HELI</name>
<protein>
    <recommendedName>
        <fullName evidence="14">Phosphatidylserine decarboxylase</fullName>
    </recommendedName>
</protein>
<evidence type="ECO:0000313" key="12">
    <source>
        <dbReference type="EMBL" id="ETD24211.1"/>
    </source>
</evidence>
<keyword evidence="3" id="KW-0210">Decarboxylase</keyword>
<keyword evidence="9" id="KW-1208">Phospholipid metabolism</keyword>
<keyword evidence="5 11" id="KW-0472">Membrane</keyword>
<evidence type="ECO:0000256" key="7">
    <source>
        <dbReference type="ARBA" id="ARBA00023209"/>
    </source>
</evidence>
<dbReference type="InterPro" id="IPR033175">
    <property type="entry name" value="PSD-A"/>
</dbReference>
<keyword evidence="7" id="KW-0594">Phospholipid biosynthesis</keyword>
<dbReference type="OrthoDB" id="5323544at2"/>
<dbReference type="PANTHER" id="PTHR35809">
    <property type="entry name" value="ARCHAETIDYLSERINE DECARBOXYLASE PROENZYME-RELATED"/>
    <property type="match status" value="1"/>
</dbReference>
<dbReference type="Proteomes" id="UP000018731">
    <property type="component" value="Unassembled WGS sequence"/>
</dbReference>
<dbReference type="EMBL" id="AZJI01000004">
    <property type="protein sequence ID" value="ETD24211.1"/>
    <property type="molecule type" value="Genomic_DNA"/>
</dbReference>
<proteinExistence type="predicted"/>
<evidence type="ECO:0000313" key="13">
    <source>
        <dbReference type="Proteomes" id="UP000018731"/>
    </source>
</evidence>
<organism evidence="12 13">
    <name type="scientific">Helicobacter macacae MIT 99-5501</name>
    <dbReference type="NCBI Taxonomy" id="1357400"/>
    <lineage>
        <taxon>Bacteria</taxon>
        <taxon>Pseudomonadati</taxon>
        <taxon>Campylobacterota</taxon>
        <taxon>Epsilonproteobacteria</taxon>
        <taxon>Campylobacterales</taxon>
        <taxon>Helicobacteraceae</taxon>
        <taxon>Helicobacter</taxon>
    </lineage>
</organism>
<dbReference type="RefSeq" id="WP_023927684.1">
    <property type="nucleotide sequence ID" value="NZ_KI669454.1"/>
</dbReference>
<keyword evidence="13" id="KW-1185">Reference proteome</keyword>
<evidence type="ECO:0000256" key="6">
    <source>
        <dbReference type="ARBA" id="ARBA00023145"/>
    </source>
</evidence>
<keyword evidence="11" id="KW-0812">Transmembrane</keyword>
<keyword evidence="8" id="KW-0456">Lyase</keyword>
<evidence type="ECO:0000256" key="5">
    <source>
        <dbReference type="ARBA" id="ARBA00023136"/>
    </source>
</evidence>
<evidence type="ECO:0000256" key="4">
    <source>
        <dbReference type="ARBA" id="ARBA00023098"/>
    </source>
</evidence>
<evidence type="ECO:0008006" key="14">
    <source>
        <dbReference type="Google" id="ProtNLM"/>
    </source>
</evidence>
<evidence type="ECO:0000256" key="9">
    <source>
        <dbReference type="ARBA" id="ARBA00023264"/>
    </source>
</evidence>
<accession>V8CBU8</accession>
<reference evidence="12 13" key="1">
    <citation type="journal article" date="2014" name="Genome Announc.">
        <title>Draft genome sequences of six enterohepatic helicobacter species isolated from humans and one from rhesus macaques.</title>
        <authorList>
            <person name="Shen Z."/>
            <person name="Sheh A."/>
            <person name="Young S.K."/>
            <person name="Abouelliel A."/>
            <person name="Ward D.V."/>
            <person name="Earl A.M."/>
            <person name="Fox J.G."/>
        </authorList>
    </citation>
    <scope>NUCLEOTIDE SEQUENCE [LARGE SCALE GENOMIC DNA]</scope>
    <source>
        <strain evidence="12 13">MIT 99-5501</strain>
    </source>
</reference>
<evidence type="ECO:0000256" key="10">
    <source>
        <dbReference type="ARBA" id="ARBA00023317"/>
    </source>
</evidence>
<dbReference type="PATRIC" id="fig|1357400.3.peg.1318"/>
<keyword evidence="6" id="KW-0865">Zymogen</keyword>